<evidence type="ECO:0000256" key="2">
    <source>
        <dbReference type="SAM" id="Phobius"/>
    </source>
</evidence>
<dbReference type="PANTHER" id="PTHR35719:SF5">
    <property type="entry name" value="T6K12.7 PROTEIN"/>
    <property type="match status" value="1"/>
</dbReference>
<evidence type="ECO:0000313" key="4">
    <source>
        <dbReference type="RefSeq" id="XP_021851614.1"/>
    </source>
</evidence>
<dbReference type="RefSeq" id="XP_021851614.1">
    <property type="nucleotide sequence ID" value="XM_021995922.2"/>
</dbReference>
<evidence type="ECO:0000313" key="3">
    <source>
        <dbReference type="Proteomes" id="UP000813463"/>
    </source>
</evidence>
<keyword evidence="2" id="KW-0812">Transmembrane</keyword>
<keyword evidence="2" id="KW-1133">Transmembrane helix</keyword>
<protein>
    <submittedName>
        <fullName evidence="4">Uncharacterized protein</fullName>
    </submittedName>
</protein>
<organism evidence="3 4">
    <name type="scientific">Spinacia oleracea</name>
    <name type="common">Spinach</name>
    <dbReference type="NCBI Taxonomy" id="3562"/>
    <lineage>
        <taxon>Eukaryota</taxon>
        <taxon>Viridiplantae</taxon>
        <taxon>Streptophyta</taxon>
        <taxon>Embryophyta</taxon>
        <taxon>Tracheophyta</taxon>
        <taxon>Spermatophyta</taxon>
        <taxon>Magnoliopsida</taxon>
        <taxon>eudicotyledons</taxon>
        <taxon>Gunneridae</taxon>
        <taxon>Pentapetalae</taxon>
        <taxon>Caryophyllales</taxon>
        <taxon>Chenopodiaceae</taxon>
        <taxon>Chenopodioideae</taxon>
        <taxon>Anserineae</taxon>
        <taxon>Spinacia</taxon>
    </lineage>
</organism>
<accession>A0A9R0INZ9</accession>
<dbReference type="AlphaFoldDB" id="A0A9R0INZ9"/>
<keyword evidence="3" id="KW-1185">Reference proteome</keyword>
<dbReference type="Proteomes" id="UP000813463">
    <property type="component" value="Chromosome 4"/>
</dbReference>
<dbReference type="GeneID" id="110791172"/>
<gene>
    <name evidence="4" type="primary">LOC110791172</name>
</gene>
<dbReference type="KEGG" id="soe:110791172"/>
<name>A0A9R0INZ9_SPIOL</name>
<feature type="compositionally biased region" description="Basic residues" evidence="1">
    <location>
        <begin position="159"/>
        <end position="181"/>
    </location>
</feature>
<feature type="region of interest" description="Disordered" evidence="1">
    <location>
        <begin position="153"/>
        <end position="203"/>
    </location>
</feature>
<keyword evidence="2" id="KW-0472">Membrane</keyword>
<reference evidence="4" key="2">
    <citation type="submission" date="2025-08" db="UniProtKB">
        <authorList>
            <consortium name="RefSeq"/>
        </authorList>
    </citation>
    <scope>IDENTIFICATION</scope>
    <source>
        <tissue evidence="4">Leaf</tissue>
    </source>
</reference>
<evidence type="ECO:0000256" key="1">
    <source>
        <dbReference type="SAM" id="MobiDB-lite"/>
    </source>
</evidence>
<sequence>MGSTHFLSPSSLYQFFINPTKTLLNPNFSSKFRCSSSSRPNWGSNSDTFRRRRSEFEEEFGRREKRRNWWSDNEDDDGEEDDDMEFGFWEEPSTAIDWFFKIFKAFGWMVPAVMVSALLGNTGSNSLIMALVLPLGQTALSLVMDKLWGGPSSSANFRPKPKSRSKSKSRSRSRPKARSRPRPGNGGYQSWGAAKKGGKSSSKFGGWDELDPEISSSTSFSDEQRQEVEVDALQRVYADPGKLSRTISTREKPLFIRLLIAVFPILGSWTRFFF</sequence>
<feature type="transmembrane region" description="Helical" evidence="2">
    <location>
        <begin position="254"/>
        <end position="272"/>
    </location>
</feature>
<dbReference type="PANTHER" id="PTHR35719">
    <property type="entry name" value="OS01G0680600 PROTEIN"/>
    <property type="match status" value="1"/>
</dbReference>
<feature type="compositionally biased region" description="Low complexity" evidence="1">
    <location>
        <begin position="190"/>
        <end position="203"/>
    </location>
</feature>
<proteinExistence type="predicted"/>
<reference evidence="3" key="1">
    <citation type="journal article" date="2021" name="Nat. Commun.">
        <title>Genomic analyses provide insights into spinach domestication and the genetic basis of agronomic traits.</title>
        <authorList>
            <person name="Cai X."/>
            <person name="Sun X."/>
            <person name="Xu C."/>
            <person name="Sun H."/>
            <person name="Wang X."/>
            <person name="Ge C."/>
            <person name="Zhang Z."/>
            <person name="Wang Q."/>
            <person name="Fei Z."/>
            <person name="Jiao C."/>
            <person name="Wang Q."/>
        </authorList>
    </citation>
    <scope>NUCLEOTIDE SEQUENCE [LARGE SCALE GENOMIC DNA]</scope>
    <source>
        <strain evidence="3">cv. Varoflay</strain>
    </source>
</reference>
<dbReference type="OrthoDB" id="785439at2759"/>
<feature type="transmembrane region" description="Helical" evidence="2">
    <location>
        <begin position="102"/>
        <end position="120"/>
    </location>
</feature>